<dbReference type="Proteomes" id="UP000271374">
    <property type="component" value="Unassembled WGS sequence"/>
</dbReference>
<name>A0A3S0IIB5_9BACI</name>
<feature type="transmembrane region" description="Helical" evidence="1">
    <location>
        <begin position="85"/>
        <end position="107"/>
    </location>
</feature>
<keyword evidence="3" id="KW-1185">Reference proteome</keyword>
<keyword evidence="1" id="KW-0812">Transmembrane</keyword>
<gene>
    <name evidence="2" type="ORF">EKG37_08825</name>
</gene>
<dbReference type="OrthoDB" id="2940710at2"/>
<sequence length="148" mass="16956">MITQQRKTNKWYTTILTLTILIPIVYVLYLLLMVQNENQSIEELLNTQPIYVVLLLVSFINPIWGHFLNQIPKEARVKKGRGDRFLSLMLISQVVVGNLIMAFLVFITKRKLPHTSNTQPLTAFEKTVASILLVLSLFSGFVLLKLTL</sequence>
<dbReference type="RefSeq" id="WP_126408326.1">
    <property type="nucleotide sequence ID" value="NZ_RXNT01000005.1"/>
</dbReference>
<feature type="transmembrane region" description="Helical" evidence="1">
    <location>
        <begin position="44"/>
        <end position="64"/>
    </location>
</feature>
<evidence type="ECO:0000313" key="2">
    <source>
        <dbReference type="EMBL" id="RTR33149.1"/>
    </source>
</evidence>
<evidence type="ECO:0000256" key="1">
    <source>
        <dbReference type="SAM" id="Phobius"/>
    </source>
</evidence>
<organism evidence="2 3">
    <name type="scientific">Bacillus yapensis</name>
    <dbReference type="NCBI Taxonomy" id="2492960"/>
    <lineage>
        <taxon>Bacteria</taxon>
        <taxon>Bacillati</taxon>
        <taxon>Bacillota</taxon>
        <taxon>Bacilli</taxon>
        <taxon>Bacillales</taxon>
        <taxon>Bacillaceae</taxon>
        <taxon>Bacillus</taxon>
    </lineage>
</organism>
<proteinExistence type="predicted"/>
<accession>A0A3S0IIB5</accession>
<keyword evidence="1" id="KW-1133">Transmembrane helix</keyword>
<evidence type="ECO:0000313" key="3">
    <source>
        <dbReference type="Proteomes" id="UP000271374"/>
    </source>
</evidence>
<protein>
    <recommendedName>
        <fullName evidence="4">DUF1648 domain-containing protein</fullName>
    </recommendedName>
</protein>
<dbReference type="AlphaFoldDB" id="A0A3S0IIB5"/>
<dbReference type="EMBL" id="RXNT01000005">
    <property type="protein sequence ID" value="RTR33149.1"/>
    <property type="molecule type" value="Genomic_DNA"/>
</dbReference>
<keyword evidence="1" id="KW-0472">Membrane</keyword>
<feature type="transmembrane region" description="Helical" evidence="1">
    <location>
        <begin position="127"/>
        <end position="146"/>
    </location>
</feature>
<feature type="transmembrane region" description="Helical" evidence="1">
    <location>
        <begin position="12"/>
        <end position="32"/>
    </location>
</feature>
<comment type="caution">
    <text evidence="2">The sequence shown here is derived from an EMBL/GenBank/DDBJ whole genome shotgun (WGS) entry which is preliminary data.</text>
</comment>
<reference evidence="2 3" key="1">
    <citation type="submission" date="2018-12" db="EMBL/GenBank/DDBJ databases">
        <title>Bacillus yapensis draft genome sequence.</title>
        <authorList>
            <person name="Yu L."/>
            <person name="Xu X."/>
            <person name="Tang X."/>
        </authorList>
    </citation>
    <scope>NUCLEOTIDE SEQUENCE [LARGE SCALE GENOMIC DNA]</scope>
    <source>
        <strain evidence="2 3">XXST-01</strain>
    </source>
</reference>
<evidence type="ECO:0008006" key="4">
    <source>
        <dbReference type="Google" id="ProtNLM"/>
    </source>
</evidence>